<evidence type="ECO:0000313" key="17">
    <source>
        <dbReference type="Proteomes" id="UP000004931"/>
    </source>
</evidence>
<sequence length="180" mass="19764">MYPLEFVIPVAVGAAVVGVIIGYLASKKMGASLKAQALLQQQIEELQKQQQNYRSEVSDHFVETAQLFNQLTNSYRDVHNHLAEGAQKLAGESATNTLAALSDESRSMLTAENDITPHNNDTIEIDNLSANSEDDELEKKSQQAETETETETETEVIIGRENGSQSYSPGSYPADTDTRQ</sequence>
<dbReference type="eggNOG" id="COG3105">
    <property type="taxonomic scope" value="Bacteria"/>
</dbReference>
<keyword evidence="2" id="KW-1003">Cell membrane</keyword>
<feature type="transmembrane region" description="Helical" evidence="15">
    <location>
        <begin position="6"/>
        <end position="25"/>
    </location>
</feature>
<dbReference type="OrthoDB" id="7068713at2"/>
<dbReference type="GO" id="GO:0005886">
    <property type="term" value="C:plasma membrane"/>
    <property type="evidence" value="ECO:0007669"/>
    <property type="project" value="UniProtKB-SubCell"/>
</dbReference>
<evidence type="ECO:0000256" key="6">
    <source>
        <dbReference type="ARBA" id="ARBA00022960"/>
    </source>
</evidence>
<evidence type="ECO:0000256" key="8">
    <source>
        <dbReference type="ARBA" id="ARBA00023136"/>
    </source>
</evidence>
<keyword evidence="4" id="KW-0132">Cell division</keyword>
<dbReference type="Proteomes" id="UP000004931">
    <property type="component" value="Unassembled WGS sequence"/>
</dbReference>
<evidence type="ECO:0000256" key="2">
    <source>
        <dbReference type="ARBA" id="ARBA00022475"/>
    </source>
</evidence>
<keyword evidence="8 15" id="KW-0472">Membrane</keyword>
<evidence type="ECO:0000256" key="13">
    <source>
        <dbReference type="SAM" id="Coils"/>
    </source>
</evidence>
<gene>
    <name evidence="16" type="ORF">GP2143_00237</name>
</gene>
<feature type="region of interest" description="Disordered" evidence="14">
    <location>
        <begin position="130"/>
        <end position="180"/>
    </location>
</feature>
<dbReference type="InterPro" id="IPR009386">
    <property type="entry name" value="ZapG-like"/>
</dbReference>
<dbReference type="Pfam" id="PF06295">
    <property type="entry name" value="ZapG-like"/>
    <property type="match status" value="1"/>
</dbReference>
<evidence type="ECO:0000256" key="1">
    <source>
        <dbReference type="ARBA" id="ARBA00004377"/>
    </source>
</evidence>
<organism evidence="16 17">
    <name type="scientific">marine gamma proteobacterium HTCC2143</name>
    <dbReference type="NCBI Taxonomy" id="247633"/>
    <lineage>
        <taxon>Bacteria</taxon>
        <taxon>Pseudomonadati</taxon>
        <taxon>Pseudomonadota</taxon>
        <taxon>Gammaproteobacteria</taxon>
        <taxon>Cellvibrionales</taxon>
        <taxon>Spongiibacteraceae</taxon>
        <taxon>BD1-7 clade</taxon>
    </lineage>
</organism>
<evidence type="ECO:0000313" key="16">
    <source>
        <dbReference type="EMBL" id="EAW30520.1"/>
    </source>
</evidence>
<feature type="coiled-coil region" evidence="13">
    <location>
        <begin position="32"/>
        <end position="63"/>
    </location>
</feature>
<evidence type="ECO:0000256" key="11">
    <source>
        <dbReference type="ARBA" id="ARBA00035703"/>
    </source>
</evidence>
<dbReference type="GO" id="GO:0051301">
    <property type="term" value="P:cell division"/>
    <property type="evidence" value="ECO:0007669"/>
    <property type="project" value="UniProtKB-KW"/>
</dbReference>
<comment type="caution">
    <text evidence="16">The sequence shown here is derived from an EMBL/GenBank/DDBJ whole genome shotgun (WGS) entry which is preliminary data.</text>
</comment>
<keyword evidence="5 15" id="KW-0812">Transmembrane</keyword>
<dbReference type="AlphaFoldDB" id="A0YES5"/>
<dbReference type="PANTHER" id="PTHR39579">
    <property type="entry name" value="INNER MEMBRANE PROTEIN YHCB"/>
    <property type="match status" value="1"/>
</dbReference>
<evidence type="ECO:0000256" key="3">
    <source>
        <dbReference type="ARBA" id="ARBA00022519"/>
    </source>
</evidence>
<keyword evidence="6" id="KW-0133">Cell shape</keyword>
<dbReference type="PANTHER" id="PTHR39579:SF1">
    <property type="entry name" value="INNER MEMBRANE PROTEIN YHCB"/>
    <property type="match status" value="1"/>
</dbReference>
<keyword evidence="3" id="KW-0997">Cell inner membrane</keyword>
<protein>
    <recommendedName>
        <fullName evidence="11">Z-ring associated protein G</fullName>
    </recommendedName>
    <alternativeName>
        <fullName evidence="12">Cell division protein ZapG</fullName>
    </alternativeName>
</protein>
<comment type="similarity">
    <text evidence="10">Belongs to the ZapG family.</text>
</comment>
<evidence type="ECO:0000256" key="15">
    <source>
        <dbReference type="SAM" id="Phobius"/>
    </source>
</evidence>
<reference evidence="16 17" key="1">
    <citation type="journal article" date="2010" name="J. Bacteriol.">
        <title>Genome sequence of the oligotrophic marine Gammaproteobacterium HTCC2143, isolated from the Oregon Coast.</title>
        <authorList>
            <person name="Oh H.M."/>
            <person name="Kang I."/>
            <person name="Ferriera S."/>
            <person name="Giovannoni S.J."/>
            <person name="Cho J.C."/>
        </authorList>
    </citation>
    <scope>NUCLEOTIDE SEQUENCE [LARGE SCALE GENOMIC DNA]</scope>
    <source>
        <strain evidence="16 17">HTCC2143</strain>
    </source>
</reference>
<accession>A0YES5</accession>
<dbReference type="STRING" id="247633.GP2143_00237"/>
<keyword evidence="7 15" id="KW-1133">Transmembrane helix</keyword>
<keyword evidence="9" id="KW-0131">Cell cycle</keyword>
<comment type="subcellular location">
    <subcellularLocation>
        <location evidence="1">Cell inner membrane</location>
        <topology evidence="1">Single-pass membrane protein</topology>
    </subcellularLocation>
</comment>
<evidence type="ECO:0000256" key="14">
    <source>
        <dbReference type="SAM" id="MobiDB-lite"/>
    </source>
</evidence>
<evidence type="ECO:0000256" key="10">
    <source>
        <dbReference type="ARBA" id="ARBA00035657"/>
    </source>
</evidence>
<evidence type="ECO:0000256" key="4">
    <source>
        <dbReference type="ARBA" id="ARBA00022618"/>
    </source>
</evidence>
<evidence type="ECO:0000256" key="5">
    <source>
        <dbReference type="ARBA" id="ARBA00022692"/>
    </source>
</evidence>
<evidence type="ECO:0000256" key="12">
    <source>
        <dbReference type="ARBA" id="ARBA00035727"/>
    </source>
</evidence>
<dbReference type="GO" id="GO:0008360">
    <property type="term" value="P:regulation of cell shape"/>
    <property type="evidence" value="ECO:0007669"/>
    <property type="project" value="UniProtKB-KW"/>
</dbReference>
<name>A0YES5_9GAMM</name>
<keyword evidence="17" id="KW-1185">Reference proteome</keyword>
<evidence type="ECO:0000256" key="9">
    <source>
        <dbReference type="ARBA" id="ARBA00023306"/>
    </source>
</evidence>
<dbReference type="EMBL" id="AAVT01000007">
    <property type="protein sequence ID" value="EAW30520.1"/>
    <property type="molecule type" value="Genomic_DNA"/>
</dbReference>
<keyword evidence="13" id="KW-0175">Coiled coil</keyword>
<proteinExistence type="inferred from homology"/>
<evidence type="ECO:0000256" key="7">
    <source>
        <dbReference type="ARBA" id="ARBA00022989"/>
    </source>
</evidence>